<dbReference type="EMBL" id="CAJVPZ010012565">
    <property type="protein sequence ID" value="CAG8640953.1"/>
    <property type="molecule type" value="Genomic_DNA"/>
</dbReference>
<keyword evidence="2" id="KW-1185">Reference proteome</keyword>
<name>A0A9N9GZD4_9GLOM</name>
<comment type="caution">
    <text evidence="1">The sequence shown here is derived from an EMBL/GenBank/DDBJ whole genome shotgun (WGS) entry which is preliminary data.</text>
</comment>
<evidence type="ECO:0000313" key="1">
    <source>
        <dbReference type="EMBL" id="CAG8640953.1"/>
    </source>
</evidence>
<protein>
    <submittedName>
        <fullName evidence="1">11967_t:CDS:1</fullName>
    </submittedName>
</protein>
<sequence length="54" mass="5765">MDNVNANKANTDEANTDKADVAKAIAAEADTDIIEDEATVNNIEMNNKADVDEV</sequence>
<proteinExistence type="predicted"/>
<reference evidence="1" key="1">
    <citation type="submission" date="2021-06" db="EMBL/GenBank/DDBJ databases">
        <authorList>
            <person name="Kallberg Y."/>
            <person name="Tangrot J."/>
            <person name="Rosling A."/>
        </authorList>
    </citation>
    <scope>NUCLEOTIDE SEQUENCE</scope>
    <source>
        <strain evidence="1">IN212</strain>
    </source>
</reference>
<gene>
    <name evidence="1" type="ORF">RFULGI_LOCUS8082</name>
</gene>
<dbReference type="Proteomes" id="UP000789396">
    <property type="component" value="Unassembled WGS sequence"/>
</dbReference>
<dbReference type="AlphaFoldDB" id="A0A9N9GZD4"/>
<feature type="non-terminal residue" evidence="1">
    <location>
        <position position="54"/>
    </location>
</feature>
<evidence type="ECO:0000313" key="2">
    <source>
        <dbReference type="Proteomes" id="UP000789396"/>
    </source>
</evidence>
<organism evidence="1 2">
    <name type="scientific">Racocetra fulgida</name>
    <dbReference type="NCBI Taxonomy" id="60492"/>
    <lineage>
        <taxon>Eukaryota</taxon>
        <taxon>Fungi</taxon>
        <taxon>Fungi incertae sedis</taxon>
        <taxon>Mucoromycota</taxon>
        <taxon>Glomeromycotina</taxon>
        <taxon>Glomeromycetes</taxon>
        <taxon>Diversisporales</taxon>
        <taxon>Gigasporaceae</taxon>
        <taxon>Racocetra</taxon>
    </lineage>
</organism>
<accession>A0A9N9GZD4</accession>